<keyword evidence="5" id="KW-1185">Reference proteome</keyword>
<feature type="compositionally biased region" description="Polar residues" evidence="2">
    <location>
        <begin position="440"/>
        <end position="455"/>
    </location>
</feature>
<feature type="region of interest" description="Disordered" evidence="2">
    <location>
        <begin position="594"/>
        <end position="623"/>
    </location>
</feature>
<dbReference type="Proteomes" id="UP000188533">
    <property type="component" value="Unassembled WGS sequence"/>
</dbReference>
<evidence type="ECO:0000256" key="1">
    <source>
        <dbReference type="PROSITE-ProRule" id="PRU00285"/>
    </source>
</evidence>
<name>A0A1Q3E7M0_LENED</name>
<evidence type="ECO:0000256" key="2">
    <source>
        <dbReference type="SAM" id="MobiDB-lite"/>
    </source>
</evidence>
<feature type="compositionally biased region" description="Low complexity" evidence="2">
    <location>
        <begin position="404"/>
        <end position="416"/>
    </location>
</feature>
<feature type="compositionally biased region" description="Pro residues" evidence="2">
    <location>
        <begin position="417"/>
        <end position="432"/>
    </location>
</feature>
<comment type="caution">
    <text evidence="4">The sequence shown here is derived from an EMBL/GenBank/DDBJ whole genome shotgun (WGS) entry which is preliminary data.</text>
</comment>
<feature type="compositionally biased region" description="Pro residues" evidence="2">
    <location>
        <begin position="324"/>
        <end position="341"/>
    </location>
</feature>
<feature type="domain" description="SHSP" evidence="3">
    <location>
        <begin position="545"/>
        <end position="666"/>
    </location>
</feature>
<accession>A0A1Q3E7M0</accession>
<evidence type="ECO:0000313" key="5">
    <source>
        <dbReference type="Proteomes" id="UP000188533"/>
    </source>
</evidence>
<reference evidence="4 5" key="2">
    <citation type="submission" date="2017-02" db="EMBL/GenBank/DDBJ databases">
        <title>A genome survey and senescence transcriptome analysis in Lentinula edodes.</title>
        <authorList>
            <person name="Sakamoto Y."/>
            <person name="Nakade K."/>
            <person name="Sato S."/>
            <person name="Yoshida Y."/>
            <person name="Miyazaki K."/>
            <person name="Natsume S."/>
            <person name="Konno N."/>
        </authorList>
    </citation>
    <scope>NUCLEOTIDE SEQUENCE [LARGE SCALE GENOMIC DNA]</scope>
    <source>
        <strain evidence="4 5">NBRC 111202</strain>
    </source>
</reference>
<dbReference type="SUPFAM" id="SSF49764">
    <property type="entry name" value="HSP20-like chaperones"/>
    <property type="match status" value="1"/>
</dbReference>
<feature type="compositionally biased region" description="Low complexity" evidence="2">
    <location>
        <begin position="347"/>
        <end position="360"/>
    </location>
</feature>
<reference evidence="4 5" key="1">
    <citation type="submission" date="2016-08" db="EMBL/GenBank/DDBJ databases">
        <authorList>
            <consortium name="Lentinula edodes genome sequencing consortium"/>
            <person name="Sakamoto Y."/>
            <person name="Nakade K."/>
            <person name="Sato S."/>
            <person name="Yoshida Y."/>
            <person name="Miyazaki K."/>
            <person name="Natsume S."/>
            <person name="Konno N."/>
        </authorList>
    </citation>
    <scope>NUCLEOTIDE SEQUENCE [LARGE SCALE GENOMIC DNA]</scope>
    <source>
        <strain evidence="4 5">NBRC 111202</strain>
    </source>
</reference>
<feature type="compositionally biased region" description="Low complexity" evidence="2">
    <location>
        <begin position="188"/>
        <end position="201"/>
    </location>
</feature>
<feature type="compositionally biased region" description="Low complexity" evidence="2">
    <location>
        <begin position="133"/>
        <end position="150"/>
    </location>
</feature>
<dbReference type="EMBL" id="BDGU01000126">
    <property type="protein sequence ID" value="GAW03049.1"/>
    <property type="molecule type" value="Genomic_DNA"/>
</dbReference>
<feature type="compositionally biased region" description="Low complexity" evidence="2">
    <location>
        <begin position="491"/>
        <end position="504"/>
    </location>
</feature>
<feature type="region of interest" description="Disordered" evidence="2">
    <location>
        <begin position="285"/>
        <end position="379"/>
    </location>
</feature>
<dbReference type="InterPro" id="IPR008978">
    <property type="entry name" value="HSP20-like_chaperone"/>
</dbReference>
<gene>
    <name evidence="4" type="ORF">LENED_004738</name>
</gene>
<dbReference type="PROSITE" id="PS01031">
    <property type="entry name" value="SHSP"/>
    <property type="match status" value="1"/>
</dbReference>
<dbReference type="CDD" id="cd06464">
    <property type="entry name" value="ACD_sHsps-like"/>
    <property type="match status" value="1"/>
</dbReference>
<comment type="similarity">
    <text evidence="1">Belongs to the small heat shock protein (HSP20) family.</text>
</comment>
<organism evidence="4 5">
    <name type="scientific">Lentinula edodes</name>
    <name type="common">Shiitake mushroom</name>
    <name type="synonym">Lentinus edodes</name>
    <dbReference type="NCBI Taxonomy" id="5353"/>
    <lineage>
        <taxon>Eukaryota</taxon>
        <taxon>Fungi</taxon>
        <taxon>Dikarya</taxon>
        <taxon>Basidiomycota</taxon>
        <taxon>Agaricomycotina</taxon>
        <taxon>Agaricomycetes</taxon>
        <taxon>Agaricomycetidae</taxon>
        <taxon>Agaricales</taxon>
        <taxon>Marasmiineae</taxon>
        <taxon>Omphalotaceae</taxon>
        <taxon>Lentinula</taxon>
    </lineage>
</organism>
<feature type="compositionally biased region" description="Low complexity" evidence="2">
    <location>
        <begin position="605"/>
        <end position="616"/>
    </location>
</feature>
<feature type="region of interest" description="Disordered" evidence="2">
    <location>
        <begin position="1"/>
        <end position="158"/>
    </location>
</feature>
<feature type="compositionally biased region" description="Polar residues" evidence="2">
    <location>
        <begin position="92"/>
        <end position="101"/>
    </location>
</feature>
<sequence>MPSTSTNANVAGPSALNKDKENEMEKEKGHLILSRGRRPSPPPRQPSYSKRHASFDSPREVPMPSPSLQAQGGQADFSYFDVPLKGPRSPRKTTFPQPSHSSAKDKEQDIFSPVFEEIENSEWTAVDKPPSPALSLSQNSNSQAQGASNSAHRGAPSHLYETYTALGMLPASSQQIHPFPRPYSLPHSSSSGSGGSVISSGTETDNEKTSLPRLGRSQTEEGLNIYNSEQLGIGKPSWDSFKSVDRSSSASLPLPSQIPFYTLPKVGELHNSDVGRLRGFVSEVARSQVPESSAEDMDGPQLESRNSSGSSTDTLPSTSHSLSPSPPKAADPPSFRSPPPSSSGAQHNPNNPNAHAFRNNLLDCAHPASARTSSVLSSDEARQRLNTLLETTAHATALRRRPTSSDSNSSSSVFSQPPEPPIILPPPSPPPNMGFMSRYAVSQRSMESNGSADTQTPPPPVPKIVDPSELPPVLPPSRTRSVTGNFLAGPSTSSASTSSASSTLSYPGAANLGNSSLSAPGALGQSSMASRTVSPHSSATPPYAPFLSHMPPPADSWIEVETTPLEYRLNIRLPGFKRDGITLSTKRRRILHIVADSWPDPDPSPRSSNPNPGESSTSHSGGHFERRISFGYDADLVGVRAEFDGEILKIVVPRRQGLSGAMAPFL</sequence>
<feature type="compositionally biased region" description="Basic and acidic residues" evidence="2">
    <location>
        <begin position="17"/>
        <end position="30"/>
    </location>
</feature>
<protein>
    <recommendedName>
        <fullName evidence="3">SHSP domain-containing protein</fullName>
    </recommendedName>
</protein>
<feature type="compositionally biased region" description="Polar residues" evidence="2">
    <location>
        <begin position="216"/>
        <end position="230"/>
    </location>
</feature>
<evidence type="ECO:0000313" key="4">
    <source>
        <dbReference type="EMBL" id="GAW03049.1"/>
    </source>
</evidence>
<feature type="region of interest" description="Disordered" evidence="2">
    <location>
        <begin position="173"/>
        <end position="258"/>
    </location>
</feature>
<evidence type="ECO:0000259" key="3">
    <source>
        <dbReference type="PROSITE" id="PS01031"/>
    </source>
</evidence>
<dbReference type="InterPro" id="IPR002068">
    <property type="entry name" value="A-crystallin/Hsp20_dom"/>
</dbReference>
<proteinExistence type="inferred from homology"/>
<dbReference type="Gene3D" id="2.60.40.790">
    <property type="match status" value="1"/>
</dbReference>
<feature type="compositionally biased region" description="Low complexity" evidence="2">
    <location>
        <begin position="310"/>
        <end position="323"/>
    </location>
</feature>
<dbReference type="AlphaFoldDB" id="A0A1Q3E7M0"/>
<feature type="region of interest" description="Disordered" evidence="2">
    <location>
        <begin position="391"/>
        <end position="504"/>
    </location>
</feature>